<dbReference type="Proteomes" id="UP001139054">
    <property type="component" value="Unassembled WGS sequence"/>
</dbReference>
<reference evidence="2" key="1">
    <citation type="submission" date="2022-01" db="EMBL/GenBank/DDBJ databases">
        <title>Genome sequnece data of strain Bradyrhizobium sp. nov.</title>
        <authorList>
            <person name="Zhang J."/>
        </authorList>
    </citation>
    <scope>NUCLEOTIDE SEQUENCE</scope>
    <source>
        <strain evidence="3">WYCCWR 12774</strain>
        <strain evidence="2">WYCCWR 13023</strain>
    </source>
</reference>
<evidence type="ECO:0008006" key="6">
    <source>
        <dbReference type="Google" id="ProtNLM"/>
    </source>
</evidence>
<accession>A0A9X1U801</accession>
<protein>
    <recommendedName>
        <fullName evidence="6">Beta-lactamase-related domain-containing protein</fullName>
    </recommendedName>
</protein>
<gene>
    <name evidence="3" type="ORF">L6637_00320</name>
    <name evidence="2" type="ORF">L6654_17915</name>
</gene>
<feature type="region of interest" description="Disordered" evidence="1">
    <location>
        <begin position="1"/>
        <end position="27"/>
    </location>
</feature>
<dbReference type="InterPro" id="IPR012338">
    <property type="entry name" value="Beta-lactam/transpept-like"/>
</dbReference>
<keyword evidence="4" id="KW-1185">Reference proteome</keyword>
<evidence type="ECO:0000313" key="4">
    <source>
        <dbReference type="Proteomes" id="UP001139012"/>
    </source>
</evidence>
<evidence type="ECO:0000313" key="3">
    <source>
        <dbReference type="EMBL" id="MCG2665371.1"/>
    </source>
</evidence>
<dbReference type="RefSeq" id="WP_237868779.1">
    <property type="nucleotide sequence ID" value="NZ_JAKLTY010000010.1"/>
</dbReference>
<proteinExistence type="predicted"/>
<name>A0A9X1U801_9BRAD</name>
<dbReference type="Proteomes" id="UP001139012">
    <property type="component" value="Unassembled WGS sequence"/>
</dbReference>
<dbReference type="EMBL" id="JAKLUA010000001">
    <property type="protein sequence ID" value="MCG2665371.1"/>
    <property type="molecule type" value="Genomic_DNA"/>
</dbReference>
<dbReference type="AlphaFoldDB" id="A0A9X1U801"/>
<dbReference type="EMBL" id="JAKLTY010000010">
    <property type="protein sequence ID" value="MCG2628515.1"/>
    <property type="molecule type" value="Genomic_DNA"/>
</dbReference>
<dbReference type="SUPFAM" id="SSF56601">
    <property type="entry name" value="beta-lactamase/transpeptidase-like"/>
    <property type="match status" value="1"/>
</dbReference>
<organism evidence="2 5">
    <name type="scientific">Bradyrhizobium zhengyangense</name>
    <dbReference type="NCBI Taxonomy" id="2911009"/>
    <lineage>
        <taxon>Bacteria</taxon>
        <taxon>Pseudomonadati</taxon>
        <taxon>Pseudomonadota</taxon>
        <taxon>Alphaproteobacteria</taxon>
        <taxon>Hyphomicrobiales</taxon>
        <taxon>Nitrobacteraceae</taxon>
        <taxon>Bradyrhizobium</taxon>
    </lineage>
</organism>
<comment type="caution">
    <text evidence="2">The sequence shown here is derived from an EMBL/GenBank/DDBJ whole genome shotgun (WGS) entry which is preliminary data.</text>
</comment>
<evidence type="ECO:0000256" key="1">
    <source>
        <dbReference type="SAM" id="MobiDB-lite"/>
    </source>
</evidence>
<evidence type="ECO:0000313" key="2">
    <source>
        <dbReference type="EMBL" id="MCG2628515.1"/>
    </source>
</evidence>
<dbReference type="Gene3D" id="3.40.710.10">
    <property type="entry name" value="DD-peptidase/beta-lactamase superfamily"/>
    <property type="match status" value="1"/>
</dbReference>
<sequence>MAASTRPGVRARVGEATRGSSPPSPILHHPQSEAIVMRYLVLLATLPFWSGWASAELGSEWQSLDSKQAARVSPVQGAIESYARKYKPTAIMVVQDGLVVATSGDIARKVNVRSVRKSFLSALYGIAIERGQIKLESTLEQLRIDDTAPSSRVPSGCRISRPMTGLSLETVRRDIAPMCSA</sequence>
<evidence type="ECO:0000313" key="5">
    <source>
        <dbReference type="Proteomes" id="UP001139054"/>
    </source>
</evidence>